<dbReference type="SUPFAM" id="SSF48230">
    <property type="entry name" value="Chondroitin AC/alginate lyase"/>
    <property type="match status" value="1"/>
</dbReference>
<dbReference type="GO" id="GO:0016837">
    <property type="term" value="F:carbon-oxygen lyase activity, acting on polysaccharides"/>
    <property type="evidence" value="ECO:0007669"/>
    <property type="project" value="UniProtKB-ARBA"/>
</dbReference>
<dbReference type="GO" id="GO:0005975">
    <property type="term" value="P:carbohydrate metabolic process"/>
    <property type="evidence" value="ECO:0007669"/>
    <property type="project" value="InterPro"/>
</dbReference>
<evidence type="ECO:0000256" key="4">
    <source>
        <dbReference type="PIRSR" id="PIRSR638970-1"/>
    </source>
</evidence>
<dbReference type="PATRIC" id="fig|1265816.5.peg.1815"/>
<dbReference type="AlphaFoldDB" id="W7DGV9"/>
<dbReference type="PANTHER" id="PTHR38481">
    <property type="entry name" value="HYALURONATE LYASE"/>
    <property type="match status" value="1"/>
</dbReference>
<evidence type="ECO:0000259" key="7">
    <source>
        <dbReference type="Pfam" id="PF02884"/>
    </source>
</evidence>
<accession>W7DGV9</accession>
<keyword evidence="3 9" id="KW-0456">Lyase</keyword>
<dbReference type="CDD" id="cd01083">
    <property type="entry name" value="GAG_Lyase"/>
    <property type="match status" value="1"/>
</dbReference>
<dbReference type="OrthoDB" id="6636047at2"/>
<evidence type="ECO:0000256" key="3">
    <source>
        <dbReference type="ARBA" id="ARBA00023239"/>
    </source>
</evidence>
<dbReference type="InterPro" id="IPR012970">
    <property type="entry name" value="Lyase_8_alpha_N"/>
</dbReference>
<keyword evidence="10" id="KW-1185">Reference proteome</keyword>
<dbReference type="Gene3D" id="2.60.220.10">
    <property type="entry name" value="Polysaccharide lyase family 8-like, C-terminal"/>
    <property type="match status" value="1"/>
</dbReference>
<dbReference type="Gene3D" id="1.50.10.100">
    <property type="entry name" value="Chondroitin AC/alginate lyase"/>
    <property type="match status" value="1"/>
</dbReference>
<dbReference type="Gene3D" id="2.70.98.10">
    <property type="match status" value="1"/>
</dbReference>
<dbReference type="GO" id="GO:0030246">
    <property type="term" value="F:carbohydrate binding"/>
    <property type="evidence" value="ECO:0007669"/>
    <property type="project" value="InterPro"/>
</dbReference>
<evidence type="ECO:0000313" key="10">
    <source>
        <dbReference type="Proteomes" id="UP000019248"/>
    </source>
</evidence>
<proteinExistence type="inferred from homology"/>
<dbReference type="InterPro" id="IPR038970">
    <property type="entry name" value="Lyase_8"/>
</dbReference>
<feature type="active site" evidence="4">
    <location>
        <position position="252"/>
    </location>
</feature>
<dbReference type="InterPro" id="IPR004103">
    <property type="entry name" value="Lyase_8_C"/>
</dbReference>
<evidence type="ECO:0000259" key="8">
    <source>
        <dbReference type="Pfam" id="PF08124"/>
    </source>
</evidence>
<dbReference type="InterPro" id="IPR011071">
    <property type="entry name" value="Lyase_8-like_C"/>
</dbReference>
<evidence type="ECO:0000313" key="9">
    <source>
        <dbReference type="EMBL" id="EUJ44558.1"/>
    </source>
</evidence>
<dbReference type="RefSeq" id="WP_036100831.1">
    <property type="nucleotide sequence ID" value="NZ_AODL01000011.1"/>
</dbReference>
<comment type="caution">
    <text evidence="9">The sequence shown here is derived from an EMBL/GenBank/DDBJ whole genome shotgun (WGS) entry which is preliminary data.</text>
</comment>
<feature type="active site" evidence="4">
    <location>
        <position position="261"/>
    </location>
</feature>
<dbReference type="GO" id="GO:0005576">
    <property type="term" value="C:extracellular region"/>
    <property type="evidence" value="ECO:0007669"/>
    <property type="project" value="InterPro"/>
</dbReference>
<comment type="similarity">
    <text evidence="1">Belongs to the polysaccharide lyase 8 family.</text>
</comment>
<name>W7DGV9_9LIST</name>
<protein>
    <submittedName>
        <fullName evidence="9">Hyaluronate lyase</fullName>
    </submittedName>
</protein>
<dbReference type="SUPFAM" id="SSF74650">
    <property type="entry name" value="Galactose mutarotase-like"/>
    <property type="match status" value="1"/>
</dbReference>
<feature type="signal peptide" evidence="5">
    <location>
        <begin position="1"/>
        <end position="24"/>
    </location>
</feature>
<feature type="chain" id="PRO_5004890846" evidence="5">
    <location>
        <begin position="25"/>
        <end position="784"/>
    </location>
</feature>
<feature type="domain" description="Polysaccharide lyase family 8 C-terminal" evidence="7">
    <location>
        <begin position="676"/>
        <end position="736"/>
    </location>
</feature>
<reference evidence="9 10" key="1">
    <citation type="journal article" date="2014" name="Int. J. Syst. Evol. Microbiol.">
        <title>Listeria floridensis sp. nov., Listeria aquatica sp. nov., Listeria cornellensis sp. nov., Listeria riparia sp. nov. and Listeria grandensis sp. nov., from agricultural and natural environments.</title>
        <authorList>
            <person name="den Bakker H.C."/>
            <person name="Warchocki S."/>
            <person name="Wright E.M."/>
            <person name="Allred A.F."/>
            <person name="Ahlstrom C."/>
            <person name="Manuel C.S."/>
            <person name="Stasiewicz M.J."/>
            <person name="Burrell A."/>
            <person name="Roof S."/>
            <person name="Strawn L."/>
            <person name="Fortes E.D."/>
            <person name="Nightingale K.K."/>
            <person name="Kephart D."/>
            <person name="Wiedmann M."/>
        </authorList>
    </citation>
    <scope>NUCLEOTIDE SEQUENCE [LARGE SCALE GENOMIC DNA]</scope>
    <source>
        <strain evidence="9 10">FSL S10-1204</strain>
    </source>
</reference>
<dbReference type="Pfam" id="PF08124">
    <property type="entry name" value="Lyase_8_N"/>
    <property type="match status" value="1"/>
</dbReference>
<gene>
    <name evidence="9" type="ORF">PRIP_09187</name>
</gene>
<dbReference type="InterPro" id="IPR014718">
    <property type="entry name" value="GH-type_carb-bd"/>
</dbReference>
<feature type="active site" evidence="4">
    <location>
        <position position="315"/>
    </location>
</feature>
<evidence type="ECO:0000256" key="5">
    <source>
        <dbReference type="SAM" id="SignalP"/>
    </source>
</evidence>
<keyword evidence="2 5" id="KW-0732">Signal</keyword>
<dbReference type="SUPFAM" id="SSF49863">
    <property type="entry name" value="Hyaluronate lyase-like, C-terminal domain"/>
    <property type="match status" value="1"/>
</dbReference>
<evidence type="ECO:0000256" key="1">
    <source>
        <dbReference type="ARBA" id="ARBA00006699"/>
    </source>
</evidence>
<evidence type="ECO:0000259" key="6">
    <source>
        <dbReference type="Pfam" id="PF02278"/>
    </source>
</evidence>
<dbReference type="Pfam" id="PF02278">
    <property type="entry name" value="Lyase_8"/>
    <property type="match status" value="1"/>
</dbReference>
<dbReference type="Pfam" id="PF02884">
    <property type="entry name" value="Lyase_8_C"/>
    <property type="match status" value="1"/>
</dbReference>
<evidence type="ECO:0000256" key="2">
    <source>
        <dbReference type="ARBA" id="ARBA00022729"/>
    </source>
</evidence>
<feature type="domain" description="Polysaccharide lyase 8 N-terminal alpha-helical" evidence="8">
    <location>
        <begin position="37"/>
        <end position="344"/>
    </location>
</feature>
<dbReference type="InterPro" id="IPR008929">
    <property type="entry name" value="Chondroitin_lyas"/>
</dbReference>
<sequence>MKKYLVALLLSFLLVIISLDNVSAQTAVERNTSINNWKTALTGKAFPKSNTALKLTLAEKERDLQQNVLSRLNTNPSKNYLFSNITSWKTNSTQLTITALNIEKMATLYQTPNSVYYHNPAMKKNILYALNWFYTKAYNERTVDTYGNWYDMQIATPGSLVNTLTLMKADLTNTQLQTYLKGVNKANPAKVATDRYLGTGANRVNKAFVIIMSGVLGNNQSKITLGNDILKRVYMPVTSGDGFYEDGTFIQHTNTPYTTGYGADVLARSADFYQIFSGTSTLGTFRSLPMMFKYLDTTYSPVLYKNEPLDMTRGRGVTLKAVTSEQIGNNLLYDMFTVSQKNGNLAYRKKYAILTKSSIVHASLRTDFYKSLTLAQAQSFQSLLQNRSISGVYPSRTQNKMMSYASQMVDTKPNYVAGISMFSKKVSAFESITGANKLGFYTGTGALYLYNGDNAFKGEYYGTVDMTSLAGTTTDHKTRPITVDNAKYLNPQAWSGGVSDGTNGAATMHYNMKNVTGSSLEARKSWFFLNNRIVALGAGITSKENLNTETIVENRQLSNTAYNTFTVNGQALNLGQTKTIGNTKWAHLKGITLAQNIGYVFPTATTTTVYKKTRTGNWNTLNTRNRSALTSSNYFGITISHGKKPTNKSYSYIILPGRNQRATEAYSKKIDIEIRANNLNQQAVFDKTQNLWIGTFRNPGTVNGYVGQTRGAMMVRKTSTTEKVTLSDPTMEQKSIVFLVPKLAGHKLKSKSAEATVTTYGKNWRIQVNTSAKNGKSFAVLFGK</sequence>
<dbReference type="InterPro" id="IPR011013">
    <property type="entry name" value="Gal_mutarotase_sf_dom"/>
</dbReference>
<dbReference type="EMBL" id="AODL01000011">
    <property type="protein sequence ID" value="EUJ44558.1"/>
    <property type="molecule type" value="Genomic_DNA"/>
</dbReference>
<dbReference type="InterPro" id="IPR003159">
    <property type="entry name" value="Lyase_8_central_dom"/>
</dbReference>
<feature type="domain" description="Polysaccharide lyase family 8 central" evidence="6">
    <location>
        <begin position="407"/>
        <end position="657"/>
    </location>
</feature>
<organism evidence="9 10">
    <name type="scientific">Listeria riparia FSL S10-1204</name>
    <dbReference type="NCBI Taxonomy" id="1265816"/>
    <lineage>
        <taxon>Bacteria</taxon>
        <taxon>Bacillati</taxon>
        <taxon>Bacillota</taxon>
        <taxon>Bacilli</taxon>
        <taxon>Bacillales</taxon>
        <taxon>Listeriaceae</taxon>
        <taxon>Listeria</taxon>
    </lineage>
</organism>
<dbReference type="Proteomes" id="UP000019248">
    <property type="component" value="Unassembled WGS sequence"/>
</dbReference>
<dbReference type="PANTHER" id="PTHR38481:SF1">
    <property type="entry name" value="HYALURONATE LYASE"/>
    <property type="match status" value="1"/>
</dbReference>